<feature type="transmembrane region" description="Helical" evidence="1">
    <location>
        <begin position="12"/>
        <end position="34"/>
    </location>
</feature>
<keyword evidence="1" id="KW-0472">Membrane</keyword>
<reference evidence="2" key="1">
    <citation type="submission" date="2020-04" db="EMBL/GenBank/DDBJ databases">
        <authorList>
            <person name="Chiriac C."/>
            <person name="Salcher M."/>
            <person name="Ghai R."/>
            <person name="Kavagutti S V."/>
        </authorList>
    </citation>
    <scope>NUCLEOTIDE SEQUENCE</scope>
</reference>
<evidence type="ECO:0000313" key="2">
    <source>
        <dbReference type="EMBL" id="CAB4156512.1"/>
    </source>
</evidence>
<proteinExistence type="predicted"/>
<evidence type="ECO:0008006" key="3">
    <source>
        <dbReference type="Google" id="ProtNLM"/>
    </source>
</evidence>
<evidence type="ECO:0000256" key="1">
    <source>
        <dbReference type="SAM" id="Phobius"/>
    </source>
</evidence>
<sequence length="102" mass="10655">MNAQQKAMLESYGRSFLAAMTATFMATGGDLLALDMETGKAILASGIAAVLPVALRYINKKDPAFGKIAEVVAAEGMKKLTEKKAPAKKAVAKKAPAKKSAK</sequence>
<keyword evidence="1" id="KW-0812">Transmembrane</keyword>
<dbReference type="EMBL" id="LR796637">
    <property type="protein sequence ID" value="CAB4156512.1"/>
    <property type="molecule type" value="Genomic_DNA"/>
</dbReference>
<protein>
    <recommendedName>
        <fullName evidence="3">Holin</fullName>
    </recommendedName>
</protein>
<feature type="transmembrane region" description="Helical" evidence="1">
    <location>
        <begin position="40"/>
        <end position="58"/>
    </location>
</feature>
<name>A0A6J5ND00_9CAUD</name>
<accession>A0A6J5ND00</accession>
<gene>
    <name evidence="2" type="ORF">UFOVP655_64</name>
</gene>
<organism evidence="2">
    <name type="scientific">uncultured Caudovirales phage</name>
    <dbReference type="NCBI Taxonomy" id="2100421"/>
    <lineage>
        <taxon>Viruses</taxon>
        <taxon>Duplodnaviria</taxon>
        <taxon>Heunggongvirae</taxon>
        <taxon>Uroviricota</taxon>
        <taxon>Caudoviricetes</taxon>
        <taxon>Peduoviridae</taxon>
        <taxon>Maltschvirus</taxon>
        <taxon>Maltschvirus maltsch</taxon>
    </lineage>
</organism>
<keyword evidence="1" id="KW-1133">Transmembrane helix</keyword>